<dbReference type="OrthoDB" id="3549294at2759"/>
<gene>
    <name evidence="2" type="ORF">M430DRAFT_176518</name>
</gene>
<protein>
    <submittedName>
        <fullName evidence="2">Uncharacterized protein</fullName>
    </submittedName>
</protein>
<organism evidence="2 3">
    <name type="scientific">Amorphotheca resinae ATCC 22711</name>
    <dbReference type="NCBI Taxonomy" id="857342"/>
    <lineage>
        <taxon>Eukaryota</taxon>
        <taxon>Fungi</taxon>
        <taxon>Dikarya</taxon>
        <taxon>Ascomycota</taxon>
        <taxon>Pezizomycotina</taxon>
        <taxon>Leotiomycetes</taxon>
        <taxon>Helotiales</taxon>
        <taxon>Amorphothecaceae</taxon>
        <taxon>Amorphotheca</taxon>
    </lineage>
</organism>
<feature type="compositionally biased region" description="Polar residues" evidence="1">
    <location>
        <begin position="73"/>
        <end position="90"/>
    </location>
</feature>
<dbReference type="GeneID" id="36571798"/>
<evidence type="ECO:0000313" key="2">
    <source>
        <dbReference type="EMBL" id="PSS10592.1"/>
    </source>
</evidence>
<name>A0A2T3AT04_AMORE</name>
<dbReference type="InParanoid" id="A0A2T3AT04"/>
<evidence type="ECO:0000313" key="3">
    <source>
        <dbReference type="Proteomes" id="UP000241818"/>
    </source>
</evidence>
<keyword evidence="3" id="KW-1185">Reference proteome</keyword>
<proteinExistence type="predicted"/>
<evidence type="ECO:0000256" key="1">
    <source>
        <dbReference type="SAM" id="MobiDB-lite"/>
    </source>
</evidence>
<feature type="region of interest" description="Disordered" evidence="1">
    <location>
        <begin position="62"/>
        <end position="91"/>
    </location>
</feature>
<dbReference type="RefSeq" id="XP_024717771.1">
    <property type="nucleotide sequence ID" value="XM_024863717.1"/>
</dbReference>
<sequence>MSRPTPLETFQRKTDSNTDRIHHWIHTGEHKFVTSSVESKANGSTIWTETIGHDAIGKAVSVPSKDIAEPSPGSASSYLTGESITEQNSEPEPVELLVGCEDDLLIPSTDQINCTFLRCQNIWRAYVAGADSLASGCMPAETLDPYILMQDVPPLPQDLHKKKIIKGRALWHVPCPELPTSCRGQKHDDNEIWNPEHVYGVEKTFYLWTDKPTKCGISSRPDFRHGTSGEQPSGNSPNGLAILILCWSYILSVRLLEMQKRRIQYSSTISSPLFTEDVRPQSSEIVIHLGHASKELVRWLRAVLAQSSGWFVKGRMPPWTAHYEGDIRFIIATALPFTEFGNEKPPSSSEAADLLVEFCGLYPFGSQPTAAFLAALMLPFHNERDLQPQLPMPRIAEHPKIRAAASERIREFVNDLPYFMTLSISPRYLGSAIWSIFWEPGVQCNLASSWLGSIHQMISPILETGDIERLAKIFALRRPRLAPLWLGMFLCGCPEVIDMIRSYLQSLEEQPYDGSWARPDPDVAVWTGSRQSFFDEDGSGPYLSQNAQVPRADLFRHRFNFRLGDGADIIHFGWQPFGTVKKTEIEPELWPRLECKPQPRKYIHWVWWLAENKSVIERGLRHDKGKHTDSVAEELDSASSTVVIPSGFHCDVRLEPSKQATFRILDWGSKMASGERSIEAVAIPGIRQHPWLADAREIA</sequence>
<dbReference type="Proteomes" id="UP000241818">
    <property type="component" value="Unassembled WGS sequence"/>
</dbReference>
<dbReference type="EMBL" id="KZ679016">
    <property type="protein sequence ID" value="PSS10592.1"/>
    <property type="molecule type" value="Genomic_DNA"/>
</dbReference>
<reference evidence="2 3" key="1">
    <citation type="journal article" date="2018" name="New Phytol.">
        <title>Comparative genomics and transcriptomics depict ericoid mycorrhizal fungi as versatile saprotrophs and plant mutualists.</title>
        <authorList>
            <person name="Martino E."/>
            <person name="Morin E."/>
            <person name="Grelet G.A."/>
            <person name="Kuo A."/>
            <person name="Kohler A."/>
            <person name="Daghino S."/>
            <person name="Barry K.W."/>
            <person name="Cichocki N."/>
            <person name="Clum A."/>
            <person name="Dockter R.B."/>
            <person name="Hainaut M."/>
            <person name="Kuo R.C."/>
            <person name="LaButti K."/>
            <person name="Lindahl B.D."/>
            <person name="Lindquist E.A."/>
            <person name="Lipzen A."/>
            <person name="Khouja H.R."/>
            <person name="Magnuson J."/>
            <person name="Murat C."/>
            <person name="Ohm R.A."/>
            <person name="Singer S.W."/>
            <person name="Spatafora J.W."/>
            <person name="Wang M."/>
            <person name="Veneault-Fourrey C."/>
            <person name="Henrissat B."/>
            <person name="Grigoriev I.V."/>
            <person name="Martin F.M."/>
            <person name="Perotto S."/>
        </authorList>
    </citation>
    <scope>NUCLEOTIDE SEQUENCE [LARGE SCALE GENOMIC DNA]</scope>
    <source>
        <strain evidence="2 3">ATCC 22711</strain>
    </source>
</reference>
<dbReference type="AlphaFoldDB" id="A0A2T3AT04"/>
<accession>A0A2T3AT04</accession>